<evidence type="ECO:0000313" key="6">
    <source>
        <dbReference type="EMBL" id="MDA0635502.1"/>
    </source>
</evidence>
<feature type="domain" description="HTH merR-type" evidence="5">
    <location>
        <begin position="126"/>
        <end position="193"/>
    </location>
</feature>
<evidence type="ECO:0000259" key="5">
    <source>
        <dbReference type="PROSITE" id="PS50937"/>
    </source>
</evidence>
<evidence type="ECO:0000313" key="7">
    <source>
        <dbReference type="Proteomes" id="UP001144036"/>
    </source>
</evidence>
<gene>
    <name evidence="6" type="ORF">OUY22_18955</name>
</gene>
<dbReference type="Pfam" id="PF00376">
    <property type="entry name" value="MerR"/>
    <property type="match status" value="1"/>
</dbReference>
<reference evidence="6" key="1">
    <citation type="submission" date="2022-11" db="EMBL/GenBank/DDBJ databases">
        <title>Nonomuraea corallina sp. nov., a new species of the genus Nonomuraea isolated from sea side sediment in Thai sea.</title>
        <authorList>
            <person name="Ngamcharungchit C."/>
            <person name="Matsumoto A."/>
            <person name="Suriyachadkun C."/>
            <person name="Panbangred W."/>
            <person name="Inahashi Y."/>
            <person name="Intra B."/>
        </authorList>
    </citation>
    <scope>NUCLEOTIDE SEQUENCE</scope>
    <source>
        <strain evidence="6">MCN248</strain>
    </source>
</reference>
<dbReference type="RefSeq" id="WP_270156349.1">
    <property type="nucleotide sequence ID" value="NZ_JAPNNL010000072.1"/>
</dbReference>
<keyword evidence="4" id="KW-0804">Transcription</keyword>
<dbReference type="PROSITE" id="PS50937">
    <property type="entry name" value="HTH_MERR_2"/>
    <property type="match status" value="1"/>
</dbReference>
<dbReference type="Proteomes" id="UP001144036">
    <property type="component" value="Unassembled WGS sequence"/>
</dbReference>
<keyword evidence="2" id="KW-0805">Transcription regulation</keyword>
<evidence type="ECO:0000256" key="4">
    <source>
        <dbReference type="ARBA" id="ARBA00023163"/>
    </source>
</evidence>
<dbReference type="SMART" id="SM00422">
    <property type="entry name" value="HTH_MERR"/>
    <property type="match status" value="2"/>
</dbReference>
<evidence type="ECO:0000256" key="2">
    <source>
        <dbReference type="ARBA" id="ARBA00023015"/>
    </source>
</evidence>
<name>A0ABT4SE76_9ACTN</name>
<protein>
    <submittedName>
        <fullName evidence="6">MerR family transcriptional regulator</fullName>
    </submittedName>
</protein>
<dbReference type="Pfam" id="PF13411">
    <property type="entry name" value="MerR_1"/>
    <property type="match status" value="1"/>
</dbReference>
<dbReference type="EMBL" id="JAPNNL010000072">
    <property type="protein sequence ID" value="MDA0635502.1"/>
    <property type="molecule type" value="Genomic_DNA"/>
</dbReference>
<keyword evidence="7" id="KW-1185">Reference proteome</keyword>
<organism evidence="6 7">
    <name type="scientific">Nonomuraea corallina</name>
    <dbReference type="NCBI Taxonomy" id="2989783"/>
    <lineage>
        <taxon>Bacteria</taxon>
        <taxon>Bacillati</taxon>
        <taxon>Actinomycetota</taxon>
        <taxon>Actinomycetes</taxon>
        <taxon>Streptosporangiales</taxon>
        <taxon>Streptosporangiaceae</taxon>
        <taxon>Nonomuraea</taxon>
    </lineage>
</organism>
<dbReference type="PANTHER" id="PTHR30204">
    <property type="entry name" value="REDOX-CYCLING DRUG-SENSING TRANSCRIPTIONAL ACTIVATOR SOXR"/>
    <property type="match status" value="1"/>
</dbReference>
<dbReference type="InterPro" id="IPR047057">
    <property type="entry name" value="MerR_fam"/>
</dbReference>
<dbReference type="InterPro" id="IPR000551">
    <property type="entry name" value="MerR-type_HTH_dom"/>
</dbReference>
<dbReference type="PROSITE" id="PS00552">
    <property type="entry name" value="HTH_MERR_1"/>
    <property type="match status" value="1"/>
</dbReference>
<dbReference type="InterPro" id="IPR009061">
    <property type="entry name" value="DNA-bd_dom_put_sf"/>
</dbReference>
<dbReference type="PANTHER" id="PTHR30204:SF69">
    <property type="entry name" value="MERR-FAMILY TRANSCRIPTIONAL REGULATOR"/>
    <property type="match status" value="1"/>
</dbReference>
<comment type="caution">
    <text evidence="6">The sequence shown here is derived from an EMBL/GenBank/DDBJ whole genome shotgun (WGS) entry which is preliminary data.</text>
</comment>
<keyword evidence="1" id="KW-0678">Repressor</keyword>
<sequence>MTRAARLRPSDLAREHGLSAQAVRNYEDDGILPPAPRDGHGYRQYTPVHAQALRAFLTLRPGFGHQGAAAILRAANAGDEEAVLRLVERGHADMLRDRATLDEAAAALAALAPVPGDDRPVRGAPSVGALAHQLGIHPATLRTWERAGILRAERDPATGYRRYPPAAVRDAHLARQLRRGGYPLSQIAAAVARVREAGGVGPLEEALDAWRSRLRLRGRAMLDGTAELSTYLRLRGL</sequence>
<dbReference type="Gene3D" id="1.10.1660.10">
    <property type="match status" value="2"/>
</dbReference>
<evidence type="ECO:0000256" key="1">
    <source>
        <dbReference type="ARBA" id="ARBA00022491"/>
    </source>
</evidence>
<proteinExistence type="predicted"/>
<evidence type="ECO:0000256" key="3">
    <source>
        <dbReference type="ARBA" id="ARBA00023125"/>
    </source>
</evidence>
<keyword evidence="3" id="KW-0238">DNA-binding</keyword>
<accession>A0ABT4SE76</accession>
<dbReference type="SUPFAM" id="SSF46955">
    <property type="entry name" value="Putative DNA-binding domain"/>
    <property type="match status" value="2"/>
</dbReference>